<dbReference type="EMBL" id="GGEC01063247">
    <property type="protein sequence ID" value="MBX43731.1"/>
    <property type="molecule type" value="Transcribed_RNA"/>
</dbReference>
<accession>A0A2P2NMN9</accession>
<dbReference type="AlphaFoldDB" id="A0A2P2NMN9"/>
<sequence>MIKSTKARARIHNQSKRKFIRLNIRVNHLTEQSQRLMEAHILYITSDHRIPSDDISVGNFIKHLLGNPIFSELCKIINN</sequence>
<protein>
    <submittedName>
        <fullName evidence="1">Uncharacterized protein</fullName>
    </submittedName>
</protein>
<reference evidence="1" key="1">
    <citation type="submission" date="2018-02" db="EMBL/GenBank/DDBJ databases">
        <title>Rhizophora mucronata_Transcriptome.</title>
        <authorList>
            <person name="Meera S.P."/>
            <person name="Sreeshan A."/>
            <person name="Augustine A."/>
        </authorList>
    </citation>
    <scope>NUCLEOTIDE SEQUENCE</scope>
    <source>
        <tissue evidence="1">Leaf</tissue>
    </source>
</reference>
<proteinExistence type="predicted"/>
<organism evidence="1">
    <name type="scientific">Rhizophora mucronata</name>
    <name type="common">Asiatic mangrove</name>
    <dbReference type="NCBI Taxonomy" id="61149"/>
    <lineage>
        <taxon>Eukaryota</taxon>
        <taxon>Viridiplantae</taxon>
        <taxon>Streptophyta</taxon>
        <taxon>Embryophyta</taxon>
        <taxon>Tracheophyta</taxon>
        <taxon>Spermatophyta</taxon>
        <taxon>Magnoliopsida</taxon>
        <taxon>eudicotyledons</taxon>
        <taxon>Gunneridae</taxon>
        <taxon>Pentapetalae</taxon>
        <taxon>rosids</taxon>
        <taxon>fabids</taxon>
        <taxon>Malpighiales</taxon>
        <taxon>Rhizophoraceae</taxon>
        <taxon>Rhizophora</taxon>
    </lineage>
</organism>
<name>A0A2P2NMN9_RHIMU</name>
<evidence type="ECO:0000313" key="1">
    <source>
        <dbReference type="EMBL" id="MBX43731.1"/>
    </source>
</evidence>